<protein>
    <submittedName>
        <fullName evidence="7">Nitroreductase</fullName>
    </submittedName>
</protein>
<comment type="similarity">
    <text evidence="2">Belongs to the nitroreductase family.</text>
</comment>
<keyword evidence="4" id="KW-0288">FMN</keyword>
<dbReference type="InterPro" id="IPR000415">
    <property type="entry name" value="Nitroreductase-like"/>
</dbReference>
<dbReference type="Proteomes" id="UP000000370">
    <property type="component" value="Chromosome"/>
</dbReference>
<proteinExistence type="inferred from homology"/>
<dbReference type="PANTHER" id="PTHR43673">
    <property type="entry name" value="NAD(P)H NITROREDUCTASE YDGI-RELATED"/>
    <property type="match status" value="1"/>
</dbReference>
<organism evidence="7 8">
    <name type="scientific">Lachnoclostridium phytofermentans (strain ATCC 700394 / DSM 18823 / ISDg)</name>
    <name type="common">Clostridium phytofermentans</name>
    <dbReference type="NCBI Taxonomy" id="357809"/>
    <lineage>
        <taxon>Bacteria</taxon>
        <taxon>Bacillati</taxon>
        <taxon>Bacillota</taxon>
        <taxon>Clostridia</taxon>
        <taxon>Lachnospirales</taxon>
        <taxon>Lachnospiraceae</taxon>
    </lineage>
</organism>
<evidence type="ECO:0000313" key="8">
    <source>
        <dbReference type="Proteomes" id="UP000000370"/>
    </source>
</evidence>
<reference evidence="8" key="1">
    <citation type="submission" date="2007-11" db="EMBL/GenBank/DDBJ databases">
        <title>Complete genome sequence of Clostridium phytofermentans ISDg.</title>
        <authorList>
            <person name="Leschine S.B."/>
            <person name="Warnick T.A."/>
            <person name="Blanchard J.L."/>
            <person name="Schnell D.J."/>
            <person name="Petit E.L."/>
            <person name="LaTouf W.G."/>
            <person name="Copeland A."/>
            <person name="Lucas S."/>
            <person name="Lapidus A."/>
            <person name="Barry K."/>
            <person name="Glavina del Rio T."/>
            <person name="Dalin E."/>
            <person name="Tice H."/>
            <person name="Pitluck S."/>
            <person name="Kiss H."/>
            <person name="Brettin T."/>
            <person name="Bruce D."/>
            <person name="Detter J.C."/>
            <person name="Han C."/>
            <person name="Kuske C."/>
            <person name="Schmutz J."/>
            <person name="Larimer F."/>
            <person name="Land M."/>
            <person name="Hauser L."/>
            <person name="Kyrpides N."/>
            <person name="Kim E.A."/>
            <person name="Richardson P."/>
        </authorList>
    </citation>
    <scope>NUCLEOTIDE SEQUENCE [LARGE SCALE GENOMIC DNA]</scope>
    <source>
        <strain evidence="8">ATCC 700394 / DSM 18823 / ISDg</strain>
    </source>
</reference>
<name>A9KJC0_LACP7</name>
<dbReference type="SUPFAM" id="SSF55469">
    <property type="entry name" value="FMN-dependent nitroreductase-like"/>
    <property type="match status" value="1"/>
</dbReference>
<dbReference type="STRING" id="357809.Cphy_2166"/>
<dbReference type="InterPro" id="IPR029479">
    <property type="entry name" value="Nitroreductase"/>
</dbReference>
<dbReference type="Pfam" id="PF00881">
    <property type="entry name" value="Nitroreductase"/>
    <property type="match status" value="2"/>
</dbReference>
<evidence type="ECO:0000256" key="3">
    <source>
        <dbReference type="ARBA" id="ARBA00022630"/>
    </source>
</evidence>
<dbReference type="eggNOG" id="COG0778">
    <property type="taxonomic scope" value="Bacteria"/>
</dbReference>
<dbReference type="Gene3D" id="3.40.109.10">
    <property type="entry name" value="NADH Oxidase"/>
    <property type="match status" value="1"/>
</dbReference>
<keyword evidence="3" id="KW-0285">Flavoprotein</keyword>
<dbReference type="GO" id="GO:0016491">
    <property type="term" value="F:oxidoreductase activity"/>
    <property type="evidence" value="ECO:0007669"/>
    <property type="project" value="UniProtKB-KW"/>
</dbReference>
<feature type="domain" description="Nitroreductase" evidence="6">
    <location>
        <begin position="68"/>
        <end position="147"/>
    </location>
</feature>
<feature type="domain" description="Nitroreductase" evidence="6">
    <location>
        <begin position="9"/>
        <end position="62"/>
    </location>
</feature>
<evidence type="ECO:0000256" key="5">
    <source>
        <dbReference type="ARBA" id="ARBA00023002"/>
    </source>
</evidence>
<dbReference type="AlphaFoldDB" id="A9KJC0"/>
<evidence type="ECO:0000256" key="4">
    <source>
        <dbReference type="ARBA" id="ARBA00022643"/>
    </source>
</evidence>
<sequence>MMDFLELAKERFSVRKFKEVSISLEYIDKILEAGSIAPTACNRQPQKILVINTKEGIENFKKCTECHFNAPLAFVISYDREQCWKRSYDGKTSGEIDASIVATHMMLEATELGIGSTWVMYFIPEAIKVEFEFPDNLEPVAVLVMGYPLEGTSPAAEHFKTKKMIEMITYNSYKKR</sequence>
<dbReference type="EMBL" id="CP000885">
    <property type="protein sequence ID" value="ABX42532.1"/>
    <property type="molecule type" value="Genomic_DNA"/>
</dbReference>
<evidence type="ECO:0000313" key="7">
    <source>
        <dbReference type="EMBL" id="ABX42532.1"/>
    </source>
</evidence>
<evidence type="ECO:0000256" key="2">
    <source>
        <dbReference type="ARBA" id="ARBA00007118"/>
    </source>
</evidence>
<accession>A9KJC0</accession>
<dbReference type="HOGENOM" id="CLU_070764_7_1_9"/>
<comment type="cofactor">
    <cofactor evidence="1">
        <name>FMN</name>
        <dbReference type="ChEBI" id="CHEBI:58210"/>
    </cofactor>
</comment>
<gene>
    <name evidence="7" type="ordered locus">Cphy_2166</name>
</gene>
<dbReference type="CDD" id="cd20609">
    <property type="entry name" value="nitroreductase"/>
    <property type="match status" value="1"/>
</dbReference>
<evidence type="ECO:0000256" key="1">
    <source>
        <dbReference type="ARBA" id="ARBA00001917"/>
    </source>
</evidence>
<dbReference type="PANTHER" id="PTHR43673:SF2">
    <property type="entry name" value="NITROREDUCTASE"/>
    <property type="match status" value="1"/>
</dbReference>
<dbReference type="KEGG" id="cpy:Cphy_2166"/>
<keyword evidence="8" id="KW-1185">Reference proteome</keyword>
<evidence type="ECO:0000259" key="6">
    <source>
        <dbReference type="Pfam" id="PF00881"/>
    </source>
</evidence>
<keyword evidence="5" id="KW-0560">Oxidoreductase</keyword>